<sequence>MKIFIGSDHRGYKLKSKIKNQKSKVNFEDLGVFSEENADYPIIAEKVANEVIKNPDSLGILICGSGQGMCIAANKIKGVRAAIAWNEATARAGREDDHINILCLSADYVDETKNLKIIKTFLSATPKNEKRYLRRLSQIQKIENNS</sequence>
<keyword evidence="2" id="KW-0413">Isomerase</keyword>
<dbReference type="EMBL" id="VMGK01000017">
    <property type="protein sequence ID" value="TSC92669.1"/>
    <property type="molecule type" value="Genomic_DNA"/>
</dbReference>
<dbReference type="SUPFAM" id="SSF89623">
    <property type="entry name" value="Ribose/Galactose isomerase RpiB/AlsB"/>
    <property type="match status" value="1"/>
</dbReference>
<dbReference type="InterPro" id="IPR003500">
    <property type="entry name" value="RpiB_LacA_LacB"/>
</dbReference>
<accession>A0A554LJ52</accession>
<evidence type="ECO:0000313" key="2">
    <source>
        <dbReference type="EMBL" id="TSC92669.1"/>
    </source>
</evidence>
<dbReference type="NCBIfam" id="TIGR00689">
    <property type="entry name" value="rpiB_lacA_lacB"/>
    <property type="match status" value="1"/>
</dbReference>
<gene>
    <name evidence="2" type="ORF">CEN89_537</name>
</gene>
<comment type="caution">
    <text evidence="2">The sequence shown here is derived from an EMBL/GenBank/DDBJ whole genome shotgun (WGS) entry which is preliminary data.</text>
</comment>
<evidence type="ECO:0000256" key="1">
    <source>
        <dbReference type="ARBA" id="ARBA00008754"/>
    </source>
</evidence>
<dbReference type="NCBIfam" id="NF004051">
    <property type="entry name" value="PRK05571.1"/>
    <property type="match status" value="1"/>
</dbReference>
<comment type="similarity">
    <text evidence="1">Belongs to the LacAB/RpiB family.</text>
</comment>
<evidence type="ECO:0000313" key="3">
    <source>
        <dbReference type="Proteomes" id="UP000315689"/>
    </source>
</evidence>
<dbReference type="PANTHER" id="PTHR30345:SF0">
    <property type="entry name" value="DNA DAMAGE-REPAIR_TOLERATION PROTEIN DRT102"/>
    <property type="match status" value="1"/>
</dbReference>
<organism evidence="2 3">
    <name type="scientific">Candidatus Berkelbacteria bacterium Licking1014_7</name>
    <dbReference type="NCBI Taxonomy" id="2017147"/>
    <lineage>
        <taxon>Bacteria</taxon>
        <taxon>Candidatus Berkelbacteria</taxon>
    </lineage>
</organism>
<dbReference type="Proteomes" id="UP000315689">
    <property type="component" value="Unassembled WGS sequence"/>
</dbReference>
<dbReference type="PIRSF" id="PIRSF005384">
    <property type="entry name" value="RpiB_LacA_B"/>
    <property type="match status" value="1"/>
</dbReference>
<dbReference type="GO" id="GO:0004751">
    <property type="term" value="F:ribose-5-phosphate isomerase activity"/>
    <property type="evidence" value="ECO:0007669"/>
    <property type="project" value="TreeGrafter"/>
</dbReference>
<protein>
    <submittedName>
        <fullName evidence="2">Ribose 5-phosphate isomerase B</fullName>
    </submittedName>
</protein>
<name>A0A554LJ52_9BACT</name>
<reference evidence="2 3" key="1">
    <citation type="submission" date="2017-07" db="EMBL/GenBank/DDBJ databases">
        <title>Mechanisms for carbon and nitrogen cycling indicate functional differentiation within the Candidate Phyla Radiation.</title>
        <authorList>
            <person name="Danczak R.E."/>
            <person name="Johnston M.D."/>
            <person name="Kenah C."/>
            <person name="Slattery M."/>
            <person name="Wrighton K.C."/>
            <person name="Wilkins M.J."/>
        </authorList>
    </citation>
    <scope>NUCLEOTIDE SEQUENCE [LARGE SCALE GENOMIC DNA]</scope>
    <source>
        <strain evidence="2">Licking1014_7</strain>
    </source>
</reference>
<dbReference type="Pfam" id="PF02502">
    <property type="entry name" value="LacAB_rpiB"/>
    <property type="match status" value="1"/>
</dbReference>
<proteinExistence type="inferred from homology"/>
<dbReference type="AlphaFoldDB" id="A0A554LJ52"/>
<dbReference type="Gene3D" id="3.40.1400.10">
    <property type="entry name" value="Sugar-phosphate isomerase, RpiB/LacA/LacB"/>
    <property type="match status" value="1"/>
</dbReference>
<dbReference type="PANTHER" id="PTHR30345">
    <property type="entry name" value="RIBOSE-5-PHOSPHATE ISOMERASE B"/>
    <property type="match status" value="1"/>
</dbReference>
<dbReference type="GO" id="GO:0019316">
    <property type="term" value="P:D-allose catabolic process"/>
    <property type="evidence" value="ECO:0007669"/>
    <property type="project" value="TreeGrafter"/>
</dbReference>
<dbReference type="GO" id="GO:0009052">
    <property type="term" value="P:pentose-phosphate shunt, non-oxidative branch"/>
    <property type="evidence" value="ECO:0007669"/>
    <property type="project" value="TreeGrafter"/>
</dbReference>
<dbReference type="InterPro" id="IPR036569">
    <property type="entry name" value="RpiB_LacA_LacB_sf"/>
</dbReference>